<keyword evidence="4" id="KW-1185">Reference proteome</keyword>
<dbReference type="AlphaFoldDB" id="A0A8B8ZS16"/>
<accession>A0A8B8ZS16</accession>
<dbReference type="PANTHER" id="PTHR31111:SF136">
    <property type="entry name" value="F-BOX ASSOCIATED DOMAIN-CONTAINING PROTEIN"/>
    <property type="match status" value="1"/>
</dbReference>
<dbReference type="InterPro" id="IPR017451">
    <property type="entry name" value="F-box-assoc_interact_dom"/>
</dbReference>
<evidence type="ECO:0000256" key="1">
    <source>
        <dbReference type="SAM" id="MobiDB-lite"/>
    </source>
</evidence>
<sequence length="446" mass="51211">MASSSKPMIGEGGDGHLAEKKEEEKRRILPADMQREILSRTPARSLLRFRPACKIWYELTYDPAFIDLHVERAHLRKISGGTPHLLAISQRIGGGHFGFSIIILDETMTPITKISCPGLIDERCLRLYFGRNRFARSTPPYRMTRPCNGLVCVYNYFGDALLVNPMTGEGLPLRQHSEPVESYYCFQKCYLGFHPVTKEYKLVRFLDSGRDSMAEVFYEVLTLGTGIWRRRRIYHGDKNLSACSEDFLSGYEWHQTKKILGDGISANGVVYILNQIHRKIGLFDLKEEKFSTVIPYHDSISVDEHRPKLVELEGGICLVVRSSIPQEILDIWMLEDAADHVRWIHRCRVALHHQLIGSKIIPILIHQGELLVGHMNRDFYHLSRMNCNFHYLSLRSNTESPRKVNNEQLQDLRVVHAYEGSLVSFGGKSLRSDDDQFKHAALYRSP</sequence>
<dbReference type="InterPro" id="IPR001810">
    <property type="entry name" value="F-box_dom"/>
</dbReference>
<evidence type="ECO:0000313" key="5">
    <source>
        <dbReference type="RefSeq" id="XP_038974239.1"/>
    </source>
</evidence>
<dbReference type="OrthoDB" id="1630514at2759"/>
<dbReference type="GeneID" id="120105565"/>
<dbReference type="Proteomes" id="UP000228380">
    <property type="component" value="Chromosome 1"/>
</dbReference>
<dbReference type="Pfam" id="PF08268">
    <property type="entry name" value="FBA_3"/>
    <property type="match status" value="1"/>
</dbReference>
<dbReference type="NCBIfam" id="TIGR01640">
    <property type="entry name" value="F_box_assoc_1"/>
    <property type="match status" value="1"/>
</dbReference>
<feature type="region of interest" description="Disordered" evidence="1">
    <location>
        <begin position="1"/>
        <end position="25"/>
    </location>
</feature>
<dbReference type="PANTHER" id="PTHR31111">
    <property type="entry name" value="BNAA05G37150D PROTEIN-RELATED"/>
    <property type="match status" value="1"/>
</dbReference>
<evidence type="ECO:0000313" key="4">
    <source>
        <dbReference type="Proteomes" id="UP000228380"/>
    </source>
</evidence>
<feature type="domain" description="F-box associated beta-propeller type 3" evidence="3">
    <location>
        <begin position="140"/>
        <end position="375"/>
    </location>
</feature>
<feature type="compositionally biased region" description="Basic and acidic residues" evidence="1">
    <location>
        <begin position="13"/>
        <end position="25"/>
    </location>
</feature>
<reference evidence="5" key="2">
    <citation type="submission" date="2025-08" db="UniProtKB">
        <authorList>
            <consortium name="RefSeq"/>
        </authorList>
    </citation>
    <scope>IDENTIFICATION</scope>
    <source>
        <tissue evidence="5">Young leaves</tissue>
    </source>
</reference>
<dbReference type="InterPro" id="IPR036047">
    <property type="entry name" value="F-box-like_dom_sf"/>
</dbReference>
<dbReference type="RefSeq" id="XP_038974239.1">
    <property type="nucleotide sequence ID" value="XM_039118311.1"/>
</dbReference>
<feature type="domain" description="F-box" evidence="2">
    <location>
        <begin position="29"/>
        <end position="63"/>
    </location>
</feature>
<evidence type="ECO:0000259" key="2">
    <source>
        <dbReference type="Pfam" id="PF00646"/>
    </source>
</evidence>
<dbReference type="SUPFAM" id="SSF81383">
    <property type="entry name" value="F-box domain"/>
    <property type="match status" value="1"/>
</dbReference>
<gene>
    <name evidence="5" type="primary">LOC120105565</name>
</gene>
<dbReference type="InterPro" id="IPR013187">
    <property type="entry name" value="F-box-assoc_dom_typ3"/>
</dbReference>
<protein>
    <submittedName>
        <fullName evidence="5">F-box/kelch-repeat protein At3g06240-like</fullName>
    </submittedName>
</protein>
<proteinExistence type="predicted"/>
<organism evidence="4 5">
    <name type="scientific">Phoenix dactylifera</name>
    <name type="common">Date palm</name>
    <dbReference type="NCBI Taxonomy" id="42345"/>
    <lineage>
        <taxon>Eukaryota</taxon>
        <taxon>Viridiplantae</taxon>
        <taxon>Streptophyta</taxon>
        <taxon>Embryophyta</taxon>
        <taxon>Tracheophyta</taxon>
        <taxon>Spermatophyta</taxon>
        <taxon>Magnoliopsida</taxon>
        <taxon>Liliopsida</taxon>
        <taxon>Arecaceae</taxon>
        <taxon>Coryphoideae</taxon>
        <taxon>Phoeniceae</taxon>
        <taxon>Phoenix</taxon>
    </lineage>
</organism>
<name>A0A8B8ZS16_PHODC</name>
<reference evidence="4" key="1">
    <citation type="journal article" date="2019" name="Nat. Commun.">
        <title>Genome-wide association mapping of date palm fruit traits.</title>
        <authorList>
            <person name="Hazzouri K.M."/>
            <person name="Gros-Balthazard M."/>
            <person name="Flowers J.M."/>
            <person name="Copetti D."/>
            <person name="Lemansour A."/>
            <person name="Lebrun M."/>
            <person name="Masmoudi K."/>
            <person name="Ferrand S."/>
            <person name="Dhar M.I."/>
            <person name="Fresquez Z.A."/>
            <person name="Rosas U."/>
            <person name="Zhang J."/>
            <person name="Talag J."/>
            <person name="Lee S."/>
            <person name="Kudrna D."/>
            <person name="Powell R.F."/>
            <person name="Leitch I.J."/>
            <person name="Krueger R.R."/>
            <person name="Wing R.A."/>
            <person name="Amiri K.M.A."/>
            <person name="Purugganan M.D."/>
        </authorList>
    </citation>
    <scope>NUCLEOTIDE SEQUENCE [LARGE SCALE GENOMIC DNA]</scope>
    <source>
        <strain evidence="4">cv. Khalas</strain>
    </source>
</reference>
<evidence type="ECO:0000259" key="3">
    <source>
        <dbReference type="Pfam" id="PF08268"/>
    </source>
</evidence>
<dbReference type="Pfam" id="PF00646">
    <property type="entry name" value="F-box"/>
    <property type="match status" value="1"/>
</dbReference>
<dbReference type="KEGG" id="pda:120105565"/>